<feature type="repeat" description="PPR" evidence="3">
    <location>
        <begin position="182"/>
        <end position="216"/>
    </location>
</feature>
<dbReference type="RefSeq" id="XP_071938575.1">
    <property type="nucleotide sequence ID" value="XM_072082474.1"/>
</dbReference>
<dbReference type="SUPFAM" id="SSF48452">
    <property type="entry name" value="TPR-like"/>
    <property type="match status" value="1"/>
</dbReference>
<evidence type="ECO:0000313" key="6">
    <source>
        <dbReference type="RefSeq" id="XP_071938545.1"/>
    </source>
</evidence>
<evidence type="ECO:0000313" key="32">
    <source>
        <dbReference type="RefSeq" id="XP_071938573.1"/>
    </source>
</evidence>
<evidence type="ECO:0000313" key="21">
    <source>
        <dbReference type="RefSeq" id="XP_071938561.1"/>
    </source>
</evidence>
<protein>
    <submittedName>
        <fullName evidence="5 6">Pentatricopeptide repeat-containing protein At2g17140</fullName>
    </submittedName>
</protein>
<dbReference type="Pfam" id="PF12854">
    <property type="entry name" value="PPR_1"/>
    <property type="match status" value="3"/>
</dbReference>
<feature type="repeat" description="PPR" evidence="3">
    <location>
        <begin position="629"/>
        <end position="663"/>
    </location>
</feature>
<dbReference type="RefSeq" id="XP_071938550.1">
    <property type="nucleotide sequence ID" value="XM_072082449.1"/>
</dbReference>
<dbReference type="RefSeq" id="XP_071938559.1">
    <property type="nucleotide sequence ID" value="XM_072082458.1"/>
</dbReference>
<keyword evidence="2" id="KW-0677">Repeat</keyword>
<feature type="repeat" description="PPR" evidence="3">
    <location>
        <begin position="361"/>
        <end position="395"/>
    </location>
</feature>
<evidence type="ECO:0000313" key="23">
    <source>
        <dbReference type="RefSeq" id="XP_071938563.1"/>
    </source>
</evidence>
<evidence type="ECO:0000313" key="15">
    <source>
        <dbReference type="RefSeq" id="XP_071938555.1"/>
    </source>
</evidence>
<dbReference type="RefSeq" id="XP_071938545.1">
    <property type="nucleotide sequence ID" value="XM_072082444.1"/>
</dbReference>
<evidence type="ECO:0000313" key="14">
    <source>
        <dbReference type="RefSeq" id="XP_071938554.1"/>
    </source>
</evidence>
<dbReference type="RefSeq" id="XP_071938560.1">
    <property type="nucleotide sequence ID" value="XM_072082459.1"/>
</dbReference>
<evidence type="ECO:0000313" key="26">
    <source>
        <dbReference type="RefSeq" id="XP_071938567.1"/>
    </source>
</evidence>
<evidence type="ECO:0000256" key="2">
    <source>
        <dbReference type="ARBA" id="ARBA00022737"/>
    </source>
</evidence>
<evidence type="ECO:0000313" key="22">
    <source>
        <dbReference type="RefSeq" id="XP_071938562.1"/>
    </source>
</evidence>
<dbReference type="RefSeq" id="XP_071938563.1">
    <property type="nucleotide sequence ID" value="XM_072082462.1"/>
</dbReference>
<dbReference type="NCBIfam" id="TIGR00756">
    <property type="entry name" value="PPR"/>
    <property type="match status" value="15"/>
</dbReference>
<feature type="repeat" description="PPR" evidence="3">
    <location>
        <begin position="559"/>
        <end position="593"/>
    </location>
</feature>
<organism evidence="4 12">
    <name type="scientific">Coffea arabica</name>
    <name type="common">Arabian coffee</name>
    <dbReference type="NCBI Taxonomy" id="13443"/>
    <lineage>
        <taxon>Eukaryota</taxon>
        <taxon>Viridiplantae</taxon>
        <taxon>Streptophyta</taxon>
        <taxon>Embryophyta</taxon>
        <taxon>Tracheophyta</taxon>
        <taxon>Spermatophyta</taxon>
        <taxon>Magnoliopsida</taxon>
        <taxon>eudicotyledons</taxon>
        <taxon>Gunneridae</taxon>
        <taxon>Pentapetalae</taxon>
        <taxon>asterids</taxon>
        <taxon>lamiids</taxon>
        <taxon>Gentianales</taxon>
        <taxon>Rubiaceae</taxon>
        <taxon>Ixoroideae</taxon>
        <taxon>Gardenieae complex</taxon>
        <taxon>Bertiereae - Coffeeae clade</taxon>
        <taxon>Coffeeae</taxon>
        <taxon>Coffea</taxon>
    </lineage>
</organism>
<comment type="similarity">
    <text evidence="1">Belongs to the PPR family. P subfamily.</text>
</comment>
<evidence type="ECO:0000313" key="36">
    <source>
        <dbReference type="RefSeq" id="XP_071938577.1"/>
    </source>
</evidence>
<dbReference type="RefSeq" id="XP_071938552.1">
    <property type="nucleotide sequence ID" value="XM_072082451.1"/>
</dbReference>
<dbReference type="RefSeq" id="XP_071938574.1">
    <property type="nucleotide sequence ID" value="XM_072082473.1"/>
</dbReference>
<dbReference type="RefSeq" id="XP_071938553.1">
    <property type="nucleotide sequence ID" value="XM_072082452.1"/>
</dbReference>
<dbReference type="RefSeq" id="XP_071938557.1">
    <property type="nucleotide sequence ID" value="XM_072082456.1"/>
</dbReference>
<dbReference type="RefSeq" id="XP_071938573.1">
    <property type="nucleotide sequence ID" value="XM_072082472.1"/>
</dbReference>
<feature type="repeat" description="PPR" evidence="3">
    <location>
        <begin position="594"/>
        <end position="628"/>
    </location>
</feature>
<name>A0ABM4X3E0_COFAR</name>
<dbReference type="InterPro" id="IPR050667">
    <property type="entry name" value="PPR-containing_protein"/>
</dbReference>
<dbReference type="PANTHER" id="PTHR47939:SF13">
    <property type="entry name" value="OS03G0201400 PROTEIN"/>
    <property type="match status" value="1"/>
</dbReference>
<feature type="repeat" description="PPR" evidence="3">
    <location>
        <begin position="217"/>
        <end position="251"/>
    </location>
</feature>
<dbReference type="RefSeq" id="XP_071938544.1">
    <property type="nucleotide sequence ID" value="XM_072082443.1"/>
</dbReference>
<feature type="repeat" description="PPR" evidence="3">
    <location>
        <begin position="466"/>
        <end position="500"/>
    </location>
</feature>
<evidence type="ECO:0000313" key="39">
    <source>
        <dbReference type="RefSeq" id="XP_071938580.1"/>
    </source>
</evidence>
<dbReference type="RefSeq" id="XP_071938558.1">
    <property type="nucleotide sequence ID" value="XM_072082457.1"/>
</dbReference>
<dbReference type="GeneID" id="113734826"/>
<dbReference type="RefSeq" id="XP_071938569.1">
    <property type="nucleotide sequence ID" value="XM_072082468.1"/>
</dbReference>
<evidence type="ECO:0000313" key="9">
    <source>
        <dbReference type="RefSeq" id="XP_071938549.1"/>
    </source>
</evidence>
<dbReference type="RefSeq" id="XP_071938556.1">
    <property type="nucleotide sequence ID" value="XM_072082455.1"/>
</dbReference>
<evidence type="ECO:0000313" key="25">
    <source>
        <dbReference type="RefSeq" id="XP_071938566.1"/>
    </source>
</evidence>
<reference evidence="5 6" key="1">
    <citation type="submission" date="2025-05" db="UniProtKB">
        <authorList>
            <consortium name="RefSeq"/>
        </authorList>
    </citation>
    <scope>IDENTIFICATION</scope>
    <source>
        <tissue evidence="5 6">Leaves</tissue>
    </source>
</reference>
<evidence type="ECO:0000313" key="18">
    <source>
        <dbReference type="RefSeq" id="XP_071938558.1"/>
    </source>
</evidence>
<evidence type="ECO:0000313" key="35">
    <source>
        <dbReference type="RefSeq" id="XP_071938576.1"/>
    </source>
</evidence>
<dbReference type="RefSeq" id="XP_071938580.1">
    <property type="nucleotide sequence ID" value="XM_072082479.1"/>
</dbReference>
<dbReference type="InterPro" id="IPR002885">
    <property type="entry name" value="PPR_rpt"/>
</dbReference>
<evidence type="ECO:0000313" key="7">
    <source>
        <dbReference type="RefSeq" id="XP_071938546.1"/>
    </source>
</evidence>
<feature type="repeat" description="PPR" evidence="3">
    <location>
        <begin position="431"/>
        <end position="465"/>
    </location>
</feature>
<evidence type="ECO:0000313" key="28">
    <source>
        <dbReference type="RefSeq" id="XP_071938569.1"/>
    </source>
</evidence>
<dbReference type="Pfam" id="PF13041">
    <property type="entry name" value="PPR_2"/>
    <property type="match status" value="6"/>
</dbReference>
<feature type="repeat" description="PPR" evidence="3">
    <location>
        <begin position="147"/>
        <end position="181"/>
    </location>
</feature>
<dbReference type="RefSeq" id="XP_071938568.1">
    <property type="nucleotide sequence ID" value="XM_072082467.1"/>
</dbReference>
<dbReference type="PANTHER" id="PTHR47939">
    <property type="entry name" value="MEMBRANE-ASSOCIATED SALT-INDUCIBLE PROTEIN-LIKE"/>
    <property type="match status" value="1"/>
</dbReference>
<dbReference type="InterPro" id="IPR011990">
    <property type="entry name" value="TPR-like_helical_dom_sf"/>
</dbReference>
<evidence type="ECO:0000313" key="5">
    <source>
        <dbReference type="RefSeq" id="XP_071938544.1"/>
    </source>
</evidence>
<dbReference type="RefSeq" id="XP_071938577.1">
    <property type="nucleotide sequence ID" value="XM_072082476.1"/>
</dbReference>
<dbReference type="RefSeq" id="XP_071938567.1">
    <property type="nucleotide sequence ID" value="XM_072082466.1"/>
</dbReference>
<evidence type="ECO:0000313" key="10">
    <source>
        <dbReference type="RefSeq" id="XP_071938550.1"/>
    </source>
</evidence>
<evidence type="ECO:0000313" key="37">
    <source>
        <dbReference type="RefSeq" id="XP_071938578.1"/>
    </source>
</evidence>
<evidence type="ECO:0000256" key="1">
    <source>
        <dbReference type="ARBA" id="ARBA00007626"/>
    </source>
</evidence>
<feature type="repeat" description="PPR" evidence="3">
    <location>
        <begin position="252"/>
        <end position="282"/>
    </location>
</feature>
<dbReference type="Proteomes" id="UP001652660">
    <property type="component" value="Chromosome 3c"/>
</dbReference>
<evidence type="ECO:0000313" key="31">
    <source>
        <dbReference type="RefSeq" id="XP_071938572.1"/>
    </source>
</evidence>
<feature type="repeat" description="PPR" evidence="3">
    <location>
        <begin position="396"/>
        <end position="430"/>
    </location>
</feature>
<evidence type="ECO:0000313" key="12">
    <source>
        <dbReference type="RefSeq" id="XP_071938552.1"/>
    </source>
</evidence>
<evidence type="ECO:0000313" key="24">
    <source>
        <dbReference type="RefSeq" id="XP_071938565.1"/>
    </source>
</evidence>
<dbReference type="RefSeq" id="XP_071938551.1">
    <property type="nucleotide sequence ID" value="XM_072082450.1"/>
</dbReference>
<dbReference type="RefSeq" id="XP_071938570.1">
    <property type="nucleotide sequence ID" value="XM_072082469.1"/>
</dbReference>
<dbReference type="RefSeq" id="XP_071938549.1">
    <property type="nucleotide sequence ID" value="XM_072082448.1"/>
</dbReference>
<evidence type="ECO:0000313" key="29">
    <source>
        <dbReference type="RefSeq" id="XP_071938570.1"/>
    </source>
</evidence>
<dbReference type="PROSITE" id="PS51375">
    <property type="entry name" value="PPR"/>
    <property type="match status" value="15"/>
</dbReference>
<dbReference type="RefSeq" id="XP_071938571.1">
    <property type="nucleotide sequence ID" value="XM_072082470.1"/>
</dbReference>
<dbReference type="RefSeq" id="XP_071938572.1">
    <property type="nucleotide sequence ID" value="XM_072082471.1"/>
</dbReference>
<feature type="repeat" description="PPR" evidence="3">
    <location>
        <begin position="326"/>
        <end position="360"/>
    </location>
</feature>
<dbReference type="RefSeq" id="XP_071938578.1">
    <property type="nucleotide sequence ID" value="XM_072082477.1"/>
</dbReference>
<evidence type="ECO:0000313" key="33">
    <source>
        <dbReference type="RefSeq" id="XP_071938574.1"/>
    </source>
</evidence>
<dbReference type="Pfam" id="PF01535">
    <property type="entry name" value="PPR"/>
    <property type="match status" value="1"/>
</dbReference>
<feature type="repeat" description="PPR" evidence="3">
    <location>
        <begin position="524"/>
        <end position="558"/>
    </location>
</feature>
<dbReference type="RefSeq" id="XP_071938555.1">
    <property type="nucleotide sequence ID" value="XM_072082454.1"/>
</dbReference>
<dbReference type="RefSeq" id="XP_071938554.1">
    <property type="nucleotide sequence ID" value="XM_072082453.1"/>
</dbReference>
<dbReference type="RefSeq" id="XP_071938561.1">
    <property type="nucleotide sequence ID" value="XM_072082460.1"/>
</dbReference>
<dbReference type="RefSeq" id="XP_071938576.1">
    <property type="nucleotide sequence ID" value="XM_072082475.1"/>
</dbReference>
<feature type="repeat" description="PPR" evidence="3">
    <location>
        <begin position="734"/>
        <end position="768"/>
    </location>
</feature>
<evidence type="ECO:0000313" key="27">
    <source>
        <dbReference type="RefSeq" id="XP_071938568.1"/>
    </source>
</evidence>
<evidence type="ECO:0000313" key="8">
    <source>
        <dbReference type="RefSeq" id="XP_071938547.1"/>
    </source>
</evidence>
<keyword evidence="4" id="KW-1185">Reference proteome</keyword>
<evidence type="ECO:0000313" key="4">
    <source>
        <dbReference type="Proteomes" id="UP001652660"/>
    </source>
</evidence>
<evidence type="ECO:0000313" key="13">
    <source>
        <dbReference type="RefSeq" id="XP_071938553.1"/>
    </source>
</evidence>
<evidence type="ECO:0000313" key="19">
    <source>
        <dbReference type="RefSeq" id="XP_071938559.1"/>
    </source>
</evidence>
<evidence type="ECO:0000256" key="3">
    <source>
        <dbReference type="PROSITE-ProRule" id="PRU00708"/>
    </source>
</evidence>
<accession>A0ABM4X3E0</accession>
<evidence type="ECO:0000313" key="20">
    <source>
        <dbReference type="RefSeq" id="XP_071938560.1"/>
    </source>
</evidence>
<dbReference type="Gene3D" id="1.25.40.10">
    <property type="entry name" value="Tetratricopeptide repeat domain"/>
    <property type="match status" value="7"/>
</dbReference>
<dbReference type="RefSeq" id="XP_071938546.1">
    <property type="nucleotide sequence ID" value="XM_072082445.1"/>
</dbReference>
<gene>
    <name evidence="5 6 7 8 9 10 11 12 13 14 15 16 17 18 19 20 21 22 23 24 25 26 27 28 29 30 31 32 33 34 35 36 37 38 39" type="primary">LOC113734826</name>
</gene>
<dbReference type="RefSeq" id="XP_071938565.1">
    <property type="nucleotide sequence ID" value="XM_072082464.1"/>
</dbReference>
<sequence>MEQQQQPKIKLANALLKNSKNPKLAWQLFKRMSLSTPNLFFQSLPIITRILLRSSMFSEIDSLHHFLLSQPPVKNSSLYTVVRILAESGHVDKALSQFQTLRAQFPDRPPLVSLYNLLIQSSLKGDCQQNFVSWLYKDMIFAGILPETYTFNLLIGGLCDSGRLEDAQKLFDKMREKGCEPNEFSFGILVRGYCRVGLASKGLELLDLMKEMDVFPNLVIYNTLIACFCKEGKTEEAEKLVEQMREDGLVPDVVTFNSRISALCKSGNMLEASRIFRDMQMNEELGLPKLNTITFNLMLEGFCNEGMLDEAKTLVQSMKQNDVFPNVESYNIWLYGLVRNKKVFDAQLVLKDMVDQGVEPSTYSYNIVMNGLCKNGMLGDARTLMGLMTSGGISPDTVTYSTLLHGYCCKGKVVEANRVLHEMMKNGYTPNNYTCNILLHSLWKEGKISEAEKLLQKMNEGGCDLDIVSCNIVIDGLCRTGRVDKAVEIVSEMWTHGSAALGNIGNSFIGLVDEGNNGKKCMPDLITYSTIISGLCNDGRLDEAKKKFVEMMKKNLYPDSVVYNTFLYNLCKKGKVSSAFQVLKDMEKKGCNKNLNTYNSLILGLRSKSQIFEMSGLMDEMRERGISPNVFTYNTVISCLCEAGRTEEAISLLEEMLQKGTTTPNTDSFEFLIKAFCRVGEFRPALDVFDIALDICGHKEALYAIIFNEMLTGGETLEAKVIFEAAMNRYLCLGNFLYTDLIDRLCKDEKFEEAHEVLNKMISKGYGFDPASFMPVIDALTKRGRKHEADELSERMLNMAAQGRVVNKVYFNQVDRASSRGKLGKLDRSLGSHWQTILHREDGSSTALKTLKRVQKGWGQGSVSSLQVKRSDYLDEWDAAG</sequence>
<evidence type="ECO:0000313" key="17">
    <source>
        <dbReference type="RefSeq" id="XP_071938557.1"/>
    </source>
</evidence>
<evidence type="ECO:0000313" key="38">
    <source>
        <dbReference type="RefSeq" id="XP_071938579.1"/>
    </source>
</evidence>
<evidence type="ECO:0000313" key="11">
    <source>
        <dbReference type="RefSeq" id="XP_071938551.1"/>
    </source>
</evidence>
<evidence type="ECO:0000313" key="16">
    <source>
        <dbReference type="RefSeq" id="XP_071938556.1"/>
    </source>
</evidence>
<proteinExistence type="inferred from homology"/>
<evidence type="ECO:0000313" key="34">
    <source>
        <dbReference type="RefSeq" id="XP_071938575.1"/>
    </source>
</evidence>
<dbReference type="RefSeq" id="XP_071938579.1">
    <property type="nucleotide sequence ID" value="XM_072082478.1"/>
</dbReference>
<evidence type="ECO:0000313" key="30">
    <source>
        <dbReference type="RefSeq" id="XP_071938571.1"/>
    </source>
</evidence>
<feature type="repeat" description="PPR" evidence="3">
    <location>
        <begin position="291"/>
        <end position="325"/>
    </location>
</feature>
<dbReference type="RefSeq" id="XP_071938562.1">
    <property type="nucleotide sequence ID" value="XM_072082461.1"/>
</dbReference>
<dbReference type="RefSeq" id="XP_071938566.1">
    <property type="nucleotide sequence ID" value="XM_072082465.1"/>
</dbReference>
<dbReference type="RefSeq" id="XP_071938547.1">
    <property type="nucleotide sequence ID" value="XM_072082446.1"/>
</dbReference>